<evidence type="ECO:0000313" key="1">
    <source>
        <dbReference type="EMBL" id="OWP74144.1"/>
    </source>
</evidence>
<accession>A0A246G753</accession>
<comment type="caution">
    <text evidence="1">The sequence shown here is derived from an EMBL/GenBank/DDBJ whole genome shotgun (WGS) entry which is preliminary data.</text>
</comment>
<protein>
    <recommendedName>
        <fullName evidence="3">Lipoprotein</fullName>
    </recommendedName>
</protein>
<proteinExistence type="predicted"/>
<evidence type="ECO:0000313" key="2">
    <source>
        <dbReference type="Proteomes" id="UP000198034"/>
    </source>
</evidence>
<dbReference type="Proteomes" id="UP000198034">
    <property type="component" value="Unassembled WGS sequence"/>
</dbReference>
<dbReference type="EMBL" id="MTCY01000094">
    <property type="protein sequence ID" value="OWP74144.1"/>
    <property type="molecule type" value="Genomic_DNA"/>
</dbReference>
<name>A0A246G753_9FLAO</name>
<dbReference type="PROSITE" id="PS51257">
    <property type="entry name" value="PROKAR_LIPOPROTEIN"/>
    <property type="match status" value="1"/>
</dbReference>
<reference evidence="1 2" key="1">
    <citation type="journal article" date="2017" name="Infect. Genet. Evol.">
        <title>Comparative genome analysis of fish pathogen Flavobacterium columnare reveals extensive sequence diversity within the species.</title>
        <authorList>
            <person name="Kayansamruaj P."/>
            <person name="Dong H.T."/>
            <person name="Hirono I."/>
            <person name="Kondo H."/>
            <person name="Senapin S."/>
            <person name="Rodkhum C."/>
        </authorList>
    </citation>
    <scope>NUCLEOTIDE SEQUENCE [LARGE SCALE GENOMIC DNA]</scope>
    <source>
        <strain evidence="1 2">1214</strain>
    </source>
</reference>
<evidence type="ECO:0008006" key="3">
    <source>
        <dbReference type="Google" id="ProtNLM"/>
    </source>
</evidence>
<organism evidence="1 2">
    <name type="scientific">Flavobacterium columnare</name>
    <dbReference type="NCBI Taxonomy" id="996"/>
    <lineage>
        <taxon>Bacteria</taxon>
        <taxon>Pseudomonadati</taxon>
        <taxon>Bacteroidota</taxon>
        <taxon>Flavobacteriia</taxon>
        <taxon>Flavobacteriales</taxon>
        <taxon>Flavobacteriaceae</taxon>
        <taxon>Flavobacterium</taxon>
    </lineage>
</organism>
<gene>
    <name evidence="1" type="ORF">BWK62_14965</name>
</gene>
<sequence length="159" mass="18251">MYKNEMKNKLLHTFLIITLISCNKNGKSEIIENDKAKNKTVFKLDFFKTIPDTIDGCGDYFTLENEKSVDQNYIFLSNLSSFAIIKVNGKNVFLEKDTINSKEISKNEYIEIYSGNGYKATLKTKMIKQYDEGGFCKGTLKINNKSEEIEYKIKGEFGC</sequence>
<dbReference type="AlphaFoldDB" id="A0A246G753"/>